<feature type="domain" description="CoA-binding" evidence="4">
    <location>
        <begin position="14"/>
        <end position="108"/>
    </location>
</feature>
<organism evidence="5">
    <name type="scientific">uncultured delta proteobacterium</name>
    <dbReference type="NCBI Taxonomy" id="34034"/>
    <lineage>
        <taxon>Bacteria</taxon>
        <taxon>Deltaproteobacteria</taxon>
        <taxon>environmental samples</taxon>
    </lineage>
</organism>
<dbReference type="InterPro" id="IPR003781">
    <property type="entry name" value="CoA-bd"/>
</dbReference>
<dbReference type="GO" id="GO:0043758">
    <property type="term" value="F:acetate-CoA ligase (ADP-forming) activity"/>
    <property type="evidence" value="ECO:0007669"/>
    <property type="project" value="InterPro"/>
</dbReference>
<dbReference type="SUPFAM" id="SSF52210">
    <property type="entry name" value="Succinyl-CoA synthetase domains"/>
    <property type="match status" value="2"/>
</dbReference>
<dbReference type="AlphaFoldDB" id="Q2YZQ6"/>
<evidence type="ECO:0000259" key="4">
    <source>
        <dbReference type="SMART" id="SM00881"/>
    </source>
</evidence>
<reference evidence="5" key="1">
    <citation type="journal article" date="2005" name="Environ. Microbiol.">
        <title>Lateral gene transfer and phylogenetic assignment of environmental fosmid clones.</title>
        <authorList>
            <person name="Nesbo C.L."/>
            <person name="Boucher Y."/>
            <person name="Dlutek M."/>
            <person name="Doolittle F.W."/>
        </authorList>
    </citation>
    <scope>NUCLEOTIDE SEQUENCE</scope>
</reference>
<accession>Q2YZQ6</accession>
<dbReference type="PANTHER" id="PTHR43334:SF1">
    <property type="entry name" value="3-HYDROXYPROPIONATE--COA LIGASE [ADP-FORMING]"/>
    <property type="match status" value="1"/>
</dbReference>
<keyword evidence="3" id="KW-0067">ATP-binding</keyword>
<evidence type="ECO:0000256" key="1">
    <source>
        <dbReference type="ARBA" id="ARBA00022598"/>
    </source>
</evidence>
<proteinExistence type="predicted"/>
<sequence length="464" mass="49621">MTSKEQLLQRIDEIMHPRSVAIVGVPRSMKTGKLFFMALLDQGFSGRIYPVSPQAEQIDGFKAYPSISAIPGEVDLAIILVPQQLTLAAVKECAAKGVKGAVLFTAGYKETGTDEGRIHEEQLVKVAHASGMRLIGPNCMGVYAPRSGLSFFPQLEREAGPVGLVSHSGSLANIICRIAPQRGIRFSKAISLGNECDLTSADFLLYLAKDEETSVIGAYIEGIKNGQFFFDALREASLKKPVILWKVGLTSAGAQAAASHTGALASARKVWEGVVKQAGAITVVGFEAWFDAIMGFTMLPGHLGDRIAIISGPGGLAVSAAEACEENGLRLAQLSPETRESLAAVLPPTGTSLRNPIDVGLTASLDIGIYIQSIQTVISDPAVDAIVIIGAGLSPEANRMYTDAVVETHRRSGKAILMVNIPGFDPSYIPQFCEAGIPFFESSERALRTYASVLSYQQWRKKKQ</sequence>
<dbReference type="InterPro" id="IPR043938">
    <property type="entry name" value="Ligase_CoA_dom"/>
</dbReference>
<dbReference type="Pfam" id="PF19045">
    <property type="entry name" value="Ligase_CoA_2"/>
    <property type="match status" value="1"/>
</dbReference>
<keyword evidence="1" id="KW-0436">Ligase</keyword>
<dbReference type="PANTHER" id="PTHR43334">
    <property type="entry name" value="ACETATE--COA LIGASE [ADP-FORMING]"/>
    <property type="match status" value="1"/>
</dbReference>
<dbReference type="Pfam" id="PF13607">
    <property type="entry name" value="Succ_CoA_lig"/>
    <property type="match status" value="1"/>
</dbReference>
<keyword evidence="2" id="KW-0547">Nucleotide-binding</keyword>
<dbReference type="Gene3D" id="3.40.50.720">
    <property type="entry name" value="NAD(P)-binding Rossmann-like Domain"/>
    <property type="match status" value="1"/>
</dbReference>
<dbReference type="SUPFAM" id="SSF51735">
    <property type="entry name" value="NAD(P)-binding Rossmann-fold domains"/>
    <property type="match status" value="1"/>
</dbReference>
<dbReference type="Gene3D" id="3.40.50.261">
    <property type="entry name" value="Succinyl-CoA synthetase domains"/>
    <property type="match status" value="2"/>
</dbReference>
<dbReference type="EMBL" id="AJ937768">
    <property type="protein sequence ID" value="CAI78642.1"/>
    <property type="molecule type" value="Genomic_DNA"/>
</dbReference>
<protein>
    <submittedName>
        <fullName evidence="5">Acyl-CoA synthetase (NDP forming)</fullName>
    </submittedName>
</protein>
<dbReference type="SMART" id="SM00881">
    <property type="entry name" value="CoA_binding"/>
    <property type="match status" value="1"/>
</dbReference>
<evidence type="ECO:0000256" key="3">
    <source>
        <dbReference type="ARBA" id="ARBA00022840"/>
    </source>
</evidence>
<dbReference type="Pfam" id="PF13380">
    <property type="entry name" value="CoA_binding_2"/>
    <property type="match status" value="1"/>
</dbReference>
<dbReference type="InterPro" id="IPR051538">
    <property type="entry name" value="Acyl-CoA_Synth/Transferase"/>
</dbReference>
<name>Q2YZQ6_9DELT</name>
<evidence type="ECO:0000256" key="2">
    <source>
        <dbReference type="ARBA" id="ARBA00022741"/>
    </source>
</evidence>
<gene>
    <name evidence="5" type="primary">acsA</name>
</gene>
<dbReference type="InterPro" id="IPR016102">
    <property type="entry name" value="Succinyl-CoA_synth-like"/>
</dbReference>
<evidence type="ECO:0000313" key="5">
    <source>
        <dbReference type="EMBL" id="CAI78642.1"/>
    </source>
</evidence>
<dbReference type="InterPro" id="IPR036291">
    <property type="entry name" value="NAD(P)-bd_dom_sf"/>
</dbReference>
<dbReference type="InterPro" id="IPR032875">
    <property type="entry name" value="Succ_CoA_lig_flav_dom"/>
</dbReference>
<dbReference type="GO" id="GO:0005524">
    <property type="term" value="F:ATP binding"/>
    <property type="evidence" value="ECO:0007669"/>
    <property type="project" value="UniProtKB-KW"/>
</dbReference>